<sequence length="412" mass="47993">MLNKEEVAEKIFETSKKNIKGFTETTPEGNKITGFISRSRGNQLGSLYITSVNGEETGQYVKGMSKLKYWDNHTPKSSILITLKEDGTNIAMYPLIDHNGEVIEVLCKTRGMPLADKEFQNKANKIINEAQKDRVRNTKCTFCYELYGKENHNEITYNDIDLRMDLIAIYDERGILYRPHNYDDCVMIAFELKKDDLGYHVKTTQQFYKRYEKYLGSYTPEMNRVCKELYEAYNYISEFLEVINHNALKIDHINVVEGVVWNFYDDNRGEYVQVKNKAQSIMEGHKSRNGIPSLFVKKALRKFEDDNGKEESKNIFKENKQSIIDFVVGELSEEWDEHYIHQSKTKHKINLLIDRKFREHPISEDIQEIATNLRSDNPDKPIPELMSKFAFDNPGLKHKSGDVYRALAQMEG</sequence>
<dbReference type="EMBL" id="JADIIN010000043">
    <property type="protein sequence ID" value="MBF4468819.1"/>
    <property type="molecule type" value="Genomic_DNA"/>
</dbReference>
<dbReference type="RefSeq" id="WP_278522871.1">
    <property type="nucleotide sequence ID" value="NZ_JADIIN010000043.1"/>
</dbReference>
<gene>
    <name evidence="1" type="ORF">ISP01_05375</name>
</gene>
<evidence type="ECO:0000313" key="2">
    <source>
        <dbReference type="Proteomes" id="UP000658733"/>
    </source>
</evidence>
<dbReference type="AlphaFoldDB" id="A0A843ANF1"/>
<reference evidence="1" key="1">
    <citation type="submission" date="2020-10" db="EMBL/GenBank/DDBJ databases">
        <title>Dehalococcoides mccartyi of a TCE/Cr reducing biochatode.</title>
        <authorList>
            <person name="Matturro B."/>
        </authorList>
    </citation>
    <scope>NUCLEOTIDE SEQUENCE</scope>
    <source>
        <strain evidence="1">Bin4</strain>
    </source>
</reference>
<evidence type="ECO:0000313" key="1">
    <source>
        <dbReference type="EMBL" id="MBF4468819.1"/>
    </source>
</evidence>
<protein>
    <submittedName>
        <fullName evidence="1">Uncharacterized protein</fullName>
    </submittedName>
</protein>
<name>A0A843ANF1_METAZ</name>
<accession>A0A843ANF1</accession>
<organism evidence="1 2">
    <name type="scientific">Methanobrevibacter arboriphilus</name>
    <dbReference type="NCBI Taxonomy" id="39441"/>
    <lineage>
        <taxon>Archaea</taxon>
        <taxon>Methanobacteriati</taxon>
        <taxon>Methanobacteriota</taxon>
        <taxon>Methanomada group</taxon>
        <taxon>Methanobacteria</taxon>
        <taxon>Methanobacteriales</taxon>
        <taxon>Methanobacteriaceae</taxon>
        <taxon>Methanobrevibacter</taxon>
    </lineage>
</organism>
<proteinExistence type="predicted"/>
<dbReference type="Proteomes" id="UP000658733">
    <property type="component" value="Unassembled WGS sequence"/>
</dbReference>
<comment type="caution">
    <text evidence="1">The sequence shown here is derived from an EMBL/GenBank/DDBJ whole genome shotgun (WGS) entry which is preliminary data.</text>
</comment>